<dbReference type="SUPFAM" id="SSF48425">
    <property type="entry name" value="Sec7 domain"/>
    <property type="match status" value="1"/>
</dbReference>
<feature type="compositionally biased region" description="Polar residues" evidence="2">
    <location>
        <begin position="242"/>
        <end position="252"/>
    </location>
</feature>
<dbReference type="Proteomes" id="UP000813427">
    <property type="component" value="Unassembled WGS sequence"/>
</dbReference>
<evidence type="ECO:0000256" key="1">
    <source>
        <dbReference type="SAM" id="Coils"/>
    </source>
</evidence>
<organism evidence="5 6">
    <name type="scientific">Fusarium tricinctum</name>
    <dbReference type="NCBI Taxonomy" id="61284"/>
    <lineage>
        <taxon>Eukaryota</taxon>
        <taxon>Fungi</taxon>
        <taxon>Dikarya</taxon>
        <taxon>Ascomycota</taxon>
        <taxon>Pezizomycotina</taxon>
        <taxon>Sordariomycetes</taxon>
        <taxon>Hypocreomycetidae</taxon>
        <taxon>Hypocreales</taxon>
        <taxon>Nectriaceae</taxon>
        <taxon>Fusarium</taxon>
        <taxon>Fusarium tricinctum species complex</taxon>
    </lineage>
</organism>
<dbReference type="PROSITE" id="PS50003">
    <property type="entry name" value="PH_DOMAIN"/>
    <property type="match status" value="1"/>
</dbReference>
<dbReference type="GO" id="GO:0005085">
    <property type="term" value="F:guanyl-nucleotide exchange factor activity"/>
    <property type="evidence" value="ECO:0007669"/>
    <property type="project" value="InterPro"/>
</dbReference>
<feature type="domain" description="PH" evidence="3">
    <location>
        <begin position="711"/>
        <end position="840"/>
    </location>
</feature>
<dbReference type="SMART" id="SM00222">
    <property type="entry name" value="Sec7"/>
    <property type="match status" value="1"/>
</dbReference>
<feature type="compositionally biased region" description="Low complexity" evidence="2">
    <location>
        <begin position="1002"/>
        <end position="1011"/>
    </location>
</feature>
<sequence>MAFLRRRGNVSNETDIRRHTFFESSASGDIPQFPSQPEQNNDQSAGESYRPQPSREFTRESTNSRTESRLESRPESRPEGQTESRPDTPPIQEGNSKHHRFSVLRFRNASDSQLSLRAKQQSEETPPVPRPPEIITTAPTNEFNGPKKKTSRISLGARFRRSTDIPRDENQSNNGPGRQKTLRKSFTDDRRRPALATLEEPESPRPSTTATQSSPNGTILTPPNRPSESSRSDASSNDRLSHQSSSHQSPETTPKKTGPFFRLRRHKKAPEPLFPFAHLQQQGKPPPGISSVSSLGISTTPRPASAQSSRTAGGSTMKGDPDSRLAQSPAATLVAPGVPQSGHSSPTRATLLRGRSSTMSSMGRDSNDDHLLPPTTRTSSSTGRKSFGDLFGLSRLRQNSELSRQGTMTPTTPGSMGSKNNSLQLARDSFVLPERWEDESPAKYLTRVEEVANRGIIAATLSKSADPFMVAVLRSYMRSYSFFGDPMDMAIRKLLMEAELPKETQQIDRCLQAFANRYHECNPGIYSSPDQAYFIAFSLLILHTDVFNKNNKHKMQKTDYLKNTNGEGIFDDILECFYDNITYTPFIHVEDDLDPTIDRYASHKSRRKPLLPSTVNDPAKRAIKEPIDPYTLILDGSLDALRPNLKDVIELDDHYNYLGSATSLNLKDLQKTFFRTGVLQIVSARSRPDAFMTEQTASNPAEAHPGIVDIKVTKVGLLWRKDAKKRKARSPWQEWGAILTGAQLYFFRNTGWVKSLMHQYDSHIKAGNDGTPLIFNPPLQEFKPDALMSTYAAVALHDASYKKHKNAFIYVRQGGLEEVLLADNEEEMNDWLAKLNYAAAFRTTGVKMRGVLGGNYDGQSRRGLRRLDSADAATLIQTPTGPVSIARSRIDHKMAEDISAARRDVMKQKISEADESVQEIQQRLEDQLRNARHLLILAPIQPRTREQILSAAARMAAQLKWTRQEMWKSKCHRDILIQDLEEEHPSETFTPTKQHSNRLSQRTGSPTPRTGMGRRGSRSTHHSGTEADPRTPTEPQVINMPNPAEVTEDVDSPLDQVFTTPPQSATKRRHSSRDLSFTRPDAASTRQGSISSIAQSPLVSLPPTPLAKPPSSQDENSKPPQNIEADGHHDPDADERDFLEQAGLLEQRSSRDPTDKTTVSTGADVTGEPGTPTDKLDRSKIRRSLQRTLREGAGHLSHHRSSRKGKEVAASGEESTQEHQLARGTGSFVVHGKKASVITFGDGLQNMTHDEKIRARKSSYQQDTPLSPLPSAPEDDDFYSAVSVPLESAERRESIASASTATARSFRELHRKYSTAQATRSTSAVGRLTIPSDTESEVAVSFSDGRRSPLPPKETETDEESDGTGDKRGRSSRKDDFESRDSDSESLQDVEQLSSRPVQPVNA</sequence>
<dbReference type="SUPFAM" id="SSF50729">
    <property type="entry name" value="PH domain-like"/>
    <property type="match status" value="1"/>
</dbReference>
<feature type="compositionally biased region" description="Low complexity" evidence="2">
    <location>
        <begin position="1295"/>
        <end position="1304"/>
    </location>
</feature>
<feature type="compositionally biased region" description="Polar residues" evidence="2">
    <location>
        <begin position="290"/>
        <end position="314"/>
    </location>
</feature>
<keyword evidence="6" id="KW-1185">Reference proteome</keyword>
<evidence type="ECO:0000259" key="4">
    <source>
        <dbReference type="PROSITE" id="PS50190"/>
    </source>
</evidence>
<proteinExistence type="predicted"/>
<protein>
    <recommendedName>
        <fullName evidence="7">Protein transport protein sec73</fullName>
    </recommendedName>
</protein>
<feature type="compositionally biased region" description="Basic and acidic residues" evidence="2">
    <location>
        <begin position="161"/>
        <end position="170"/>
    </location>
</feature>
<dbReference type="Gene3D" id="2.30.29.30">
    <property type="entry name" value="Pleckstrin-homology domain (PH domain)/Phosphotyrosine-binding domain (PTB)"/>
    <property type="match status" value="1"/>
</dbReference>
<feature type="region of interest" description="Disordered" evidence="2">
    <location>
        <begin position="986"/>
        <end position="1224"/>
    </location>
</feature>
<dbReference type="PROSITE" id="PS50190">
    <property type="entry name" value="SEC7"/>
    <property type="match status" value="1"/>
</dbReference>
<dbReference type="GO" id="GO:0032012">
    <property type="term" value="P:regulation of ARF protein signal transduction"/>
    <property type="evidence" value="ECO:0007669"/>
    <property type="project" value="InterPro"/>
</dbReference>
<keyword evidence="1" id="KW-0175">Coiled coil</keyword>
<evidence type="ECO:0000313" key="6">
    <source>
        <dbReference type="Proteomes" id="UP000813427"/>
    </source>
</evidence>
<feature type="compositionally biased region" description="Polar residues" evidence="2">
    <location>
        <begin position="1387"/>
        <end position="1403"/>
    </location>
</feature>
<evidence type="ECO:0008006" key="7">
    <source>
        <dbReference type="Google" id="ProtNLM"/>
    </source>
</evidence>
<feature type="coiled-coil region" evidence="1">
    <location>
        <begin position="903"/>
        <end position="930"/>
    </location>
</feature>
<dbReference type="PANTHER" id="PTHR10663">
    <property type="entry name" value="GUANYL-NUCLEOTIDE EXCHANGE FACTOR"/>
    <property type="match status" value="1"/>
</dbReference>
<evidence type="ECO:0000313" key="5">
    <source>
        <dbReference type="EMBL" id="KAH7242431.1"/>
    </source>
</evidence>
<dbReference type="Gene3D" id="1.10.1000.11">
    <property type="entry name" value="Arf Nucleotide-binding Site Opener,domain 2"/>
    <property type="match status" value="1"/>
</dbReference>
<name>A0A8K0WAR6_9HYPO</name>
<dbReference type="EMBL" id="JAGPXF010000005">
    <property type="protein sequence ID" value="KAH7242431.1"/>
    <property type="molecule type" value="Genomic_DNA"/>
</dbReference>
<feature type="compositionally biased region" description="Low complexity" evidence="2">
    <location>
        <begin position="227"/>
        <end position="238"/>
    </location>
</feature>
<feature type="region of interest" description="Disordered" evidence="2">
    <location>
        <begin position="278"/>
        <end position="421"/>
    </location>
</feature>
<feature type="region of interest" description="Disordered" evidence="2">
    <location>
        <begin position="1255"/>
        <end position="1403"/>
    </location>
</feature>
<dbReference type="InterPro" id="IPR000904">
    <property type="entry name" value="Sec7_dom"/>
</dbReference>
<dbReference type="Pfam" id="PF01369">
    <property type="entry name" value="Sec7"/>
    <property type="match status" value="1"/>
</dbReference>
<feature type="compositionally biased region" description="Basic and acidic residues" evidence="2">
    <location>
        <begin position="66"/>
        <end position="86"/>
    </location>
</feature>
<feature type="compositionally biased region" description="Polar residues" evidence="2">
    <location>
        <begin position="1084"/>
        <end position="1098"/>
    </location>
</feature>
<dbReference type="InterPro" id="IPR011993">
    <property type="entry name" value="PH-like_dom_sf"/>
</dbReference>
<dbReference type="FunFam" id="1.10.1000.11:FF:000002">
    <property type="entry name" value="Cytohesin 1"/>
    <property type="match status" value="1"/>
</dbReference>
<feature type="compositionally biased region" description="Low complexity" evidence="2">
    <location>
        <begin position="350"/>
        <end position="363"/>
    </location>
</feature>
<dbReference type="SMART" id="SM00233">
    <property type="entry name" value="PH"/>
    <property type="match status" value="1"/>
</dbReference>
<feature type="compositionally biased region" description="Polar residues" evidence="2">
    <location>
        <begin position="396"/>
        <end position="405"/>
    </location>
</feature>
<feature type="compositionally biased region" description="Low complexity" evidence="2">
    <location>
        <begin position="375"/>
        <end position="385"/>
    </location>
</feature>
<feature type="compositionally biased region" description="Polar residues" evidence="2">
    <location>
        <begin position="1110"/>
        <end position="1120"/>
    </location>
</feature>
<feature type="compositionally biased region" description="Polar residues" evidence="2">
    <location>
        <begin position="987"/>
        <end position="1001"/>
    </location>
</feature>
<dbReference type="InterPro" id="IPR023394">
    <property type="entry name" value="Sec7_C_sf"/>
</dbReference>
<feature type="region of interest" description="Disordered" evidence="2">
    <location>
        <begin position="1"/>
        <end position="258"/>
    </location>
</feature>
<feature type="compositionally biased region" description="Polar residues" evidence="2">
    <location>
        <begin position="22"/>
        <end position="46"/>
    </location>
</feature>
<gene>
    <name evidence="5" type="ORF">BKA59DRAFT_546739</name>
</gene>
<feature type="domain" description="SEC7" evidence="4">
    <location>
        <begin position="392"/>
        <end position="584"/>
    </location>
</feature>
<feature type="compositionally biased region" description="Basic and acidic residues" evidence="2">
    <location>
        <begin position="1364"/>
        <end position="1383"/>
    </location>
</feature>
<dbReference type="InterPro" id="IPR001849">
    <property type="entry name" value="PH_domain"/>
</dbReference>
<dbReference type="OrthoDB" id="430364at2759"/>
<dbReference type="InterPro" id="IPR035999">
    <property type="entry name" value="Sec7_dom_sf"/>
</dbReference>
<feature type="compositionally biased region" description="Polar residues" evidence="2">
    <location>
        <begin position="1314"/>
        <end position="1324"/>
    </location>
</feature>
<dbReference type="PANTHER" id="PTHR10663:SF405">
    <property type="entry name" value="ARF GUANINE NUCLEOTIDE EXCHANGE FACTOR SYT1"/>
    <property type="match status" value="1"/>
</dbReference>
<comment type="caution">
    <text evidence="5">The sequence shown here is derived from an EMBL/GenBank/DDBJ whole genome shotgun (WGS) entry which is preliminary data.</text>
</comment>
<evidence type="ECO:0000256" key="2">
    <source>
        <dbReference type="SAM" id="MobiDB-lite"/>
    </source>
</evidence>
<reference evidence="5" key="1">
    <citation type="journal article" date="2021" name="Nat. Commun.">
        <title>Genetic determinants of endophytism in the Arabidopsis root mycobiome.</title>
        <authorList>
            <person name="Mesny F."/>
            <person name="Miyauchi S."/>
            <person name="Thiergart T."/>
            <person name="Pickel B."/>
            <person name="Atanasova L."/>
            <person name="Karlsson M."/>
            <person name="Huettel B."/>
            <person name="Barry K.W."/>
            <person name="Haridas S."/>
            <person name="Chen C."/>
            <person name="Bauer D."/>
            <person name="Andreopoulos W."/>
            <person name="Pangilinan J."/>
            <person name="LaButti K."/>
            <person name="Riley R."/>
            <person name="Lipzen A."/>
            <person name="Clum A."/>
            <person name="Drula E."/>
            <person name="Henrissat B."/>
            <person name="Kohler A."/>
            <person name="Grigoriev I.V."/>
            <person name="Martin F.M."/>
            <person name="Hacquard S."/>
        </authorList>
    </citation>
    <scope>NUCLEOTIDE SEQUENCE</scope>
    <source>
        <strain evidence="5">MPI-SDFR-AT-0068</strain>
    </source>
</reference>
<evidence type="ECO:0000259" key="3">
    <source>
        <dbReference type="PROSITE" id="PS50003"/>
    </source>
</evidence>
<accession>A0A8K0WAR6</accession>
<feature type="compositionally biased region" description="Low complexity" evidence="2">
    <location>
        <begin position="406"/>
        <end position="418"/>
    </location>
</feature>
<feature type="compositionally biased region" description="Polar residues" evidence="2">
    <location>
        <begin position="109"/>
        <end position="119"/>
    </location>
</feature>
<feature type="compositionally biased region" description="Basic and acidic residues" evidence="2">
    <location>
        <begin position="1125"/>
        <end position="1139"/>
    </location>
</feature>
<feature type="compositionally biased region" description="Polar residues" evidence="2">
    <location>
        <begin position="205"/>
        <end position="221"/>
    </location>
</feature>